<evidence type="ECO:0000313" key="2">
    <source>
        <dbReference type="Proteomes" id="UP000297654"/>
    </source>
</evidence>
<reference evidence="1 2" key="1">
    <citation type="submission" date="2019-03" db="EMBL/GenBank/DDBJ databases">
        <title>Genomics of glacier-inhabiting Cryobacterium strains.</title>
        <authorList>
            <person name="Liu Q."/>
            <person name="Xin Y.-H."/>
        </authorList>
    </citation>
    <scope>NUCLEOTIDE SEQUENCE [LARGE SCALE GENOMIC DNA]</scope>
    <source>
        <strain evidence="1 2">Hh15</strain>
    </source>
</reference>
<keyword evidence="2" id="KW-1185">Reference proteome</keyword>
<dbReference type="AlphaFoldDB" id="A0A5F0D4Z8"/>
<evidence type="ECO:0000313" key="1">
    <source>
        <dbReference type="EMBL" id="TFB90017.1"/>
    </source>
</evidence>
<comment type="caution">
    <text evidence="1">The sequence shown here is derived from an EMBL/GenBank/DDBJ whole genome shotgun (WGS) entry which is preliminary data.</text>
</comment>
<gene>
    <name evidence="1" type="ORF">E3O10_07750</name>
</gene>
<name>A0A5F0D4Z8_9MICO</name>
<accession>A0A5F0D4Z8</accession>
<dbReference type="Pfam" id="PF13384">
    <property type="entry name" value="HTH_23"/>
    <property type="match status" value="1"/>
</dbReference>
<proteinExistence type="predicted"/>
<dbReference type="EMBL" id="SOFF01000028">
    <property type="protein sequence ID" value="TFB90017.1"/>
    <property type="molecule type" value="Genomic_DNA"/>
</dbReference>
<organism evidence="1 2">
    <name type="scientific">Cryobacterium luteum</name>
    <dbReference type="NCBI Taxonomy" id="1424661"/>
    <lineage>
        <taxon>Bacteria</taxon>
        <taxon>Bacillati</taxon>
        <taxon>Actinomycetota</taxon>
        <taxon>Actinomycetes</taxon>
        <taxon>Micrococcales</taxon>
        <taxon>Microbacteriaceae</taxon>
        <taxon>Cryobacterium</taxon>
    </lineage>
</organism>
<sequence length="132" mass="14731">MTHVLLPAGLVLRRADTAEVIGTALAAKARGDGHRTIAARLDRPVSTVRRWLRRARGAHADWLREQGVQHAYRSDPDILNHDLSWPTPLGDALNLLAGAALICQQRWDSRLPVWTLIGMFTRGRLLPPPLRI</sequence>
<evidence type="ECO:0008006" key="3">
    <source>
        <dbReference type="Google" id="ProtNLM"/>
    </source>
</evidence>
<dbReference type="Proteomes" id="UP000297654">
    <property type="component" value="Unassembled WGS sequence"/>
</dbReference>
<protein>
    <recommendedName>
        <fullName evidence="3">Homeodomain-like domain-containing protein</fullName>
    </recommendedName>
</protein>
<dbReference type="OrthoDB" id="3694837at2"/>